<accession>A0ABZ1C1E0</accession>
<dbReference type="PANTHER" id="PTHR34504:SF2">
    <property type="entry name" value="UPF0150 PROTEIN SSL0259"/>
    <property type="match status" value="1"/>
</dbReference>
<evidence type="ECO:0000313" key="2">
    <source>
        <dbReference type="EMBL" id="WRP18693.1"/>
    </source>
</evidence>
<organism evidence="2 3">
    <name type="scientific">Carboxydichorda subterranea</name>
    <dbReference type="NCBI Taxonomy" id="3109565"/>
    <lineage>
        <taxon>Bacteria</taxon>
        <taxon>Bacillati</taxon>
        <taxon>Bacillota</taxon>
        <taxon>Limnochordia</taxon>
        <taxon>Limnochordales</taxon>
        <taxon>Geochordaceae</taxon>
        <taxon>Carboxydichorda</taxon>
    </lineage>
</organism>
<name>A0ABZ1C1E0_9FIRM</name>
<dbReference type="Pfam" id="PF15919">
    <property type="entry name" value="HicB_lk_antitox"/>
    <property type="match status" value="1"/>
</dbReference>
<reference evidence="2 3" key="1">
    <citation type="journal article" date="2024" name="Front. Microbiol.">
        <title>Novel thermophilic genera Geochorda gen. nov. and Carboxydochorda gen. nov. from the deep terrestrial subsurface reveal the ecophysiological diversity in the class Limnochordia.</title>
        <authorList>
            <person name="Karnachuk O.V."/>
            <person name="Lukina A.P."/>
            <person name="Avakyan M.R."/>
            <person name="Kadnikov V.V."/>
            <person name="Begmatov S."/>
            <person name="Beletsky A.V."/>
            <person name="Vlasova K.G."/>
            <person name="Novikov A.A."/>
            <person name="Shcherbakova V.A."/>
            <person name="Mardanov A.V."/>
            <person name="Ravin N.V."/>
        </authorList>
    </citation>
    <scope>NUCLEOTIDE SEQUENCE [LARGE SCALE GENOMIC DNA]</scope>
    <source>
        <strain evidence="2 3">L945</strain>
    </source>
</reference>
<gene>
    <name evidence="2" type="ORF">U7230_06750</name>
</gene>
<dbReference type="RefSeq" id="WP_324717966.1">
    <property type="nucleotide sequence ID" value="NZ_CP141615.1"/>
</dbReference>
<dbReference type="PANTHER" id="PTHR34504">
    <property type="entry name" value="ANTITOXIN HICB"/>
    <property type="match status" value="1"/>
</dbReference>
<dbReference type="InterPro" id="IPR031807">
    <property type="entry name" value="HicB-like"/>
</dbReference>
<evidence type="ECO:0000259" key="1">
    <source>
        <dbReference type="Pfam" id="PF15919"/>
    </source>
</evidence>
<evidence type="ECO:0000313" key="3">
    <source>
        <dbReference type="Proteomes" id="UP001332192"/>
    </source>
</evidence>
<feature type="domain" description="HicB-like antitoxin of toxin-antitoxin system" evidence="1">
    <location>
        <begin position="5"/>
        <end position="63"/>
    </location>
</feature>
<protein>
    <submittedName>
        <fullName evidence="2">Type II toxin-antitoxin system HicB family antitoxin</fullName>
    </submittedName>
</protein>
<keyword evidence="3" id="KW-1185">Reference proteome</keyword>
<proteinExistence type="predicted"/>
<dbReference type="EMBL" id="CP141615">
    <property type="protein sequence ID" value="WRP18693.1"/>
    <property type="molecule type" value="Genomic_DNA"/>
</dbReference>
<dbReference type="InterPro" id="IPR035069">
    <property type="entry name" value="TTHA1013/TTHA0281-like"/>
</dbReference>
<dbReference type="SUPFAM" id="SSF143100">
    <property type="entry name" value="TTHA1013/TTHA0281-like"/>
    <property type="match status" value="1"/>
</dbReference>
<dbReference type="Gene3D" id="3.30.160.250">
    <property type="match status" value="1"/>
</dbReference>
<sequence length="76" mass="8356">MVRRFKVVLEWDEDGPGYVVRVPALPGCFTQGSTRQQALERVREAIEGHLQALAANGEPIPEGDVDVSIEEVEVPV</sequence>
<dbReference type="InterPro" id="IPR051404">
    <property type="entry name" value="TA_system_antitoxin"/>
</dbReference>
<dbReference type="Proteomes" id="UP001332192">
    <property type="component" value="Chromosome"/>
</dbReference>